<dbReference type="InterPro" id="IPR043170">
    <property type="entry name" value="PTPA_C_lid"/>
</dbReference>
<keyword evidence="6 8" id="KW-0413">Isomerase</keyword>
<dbReference type="GO" id="GO:0008160">
    <property type="term" value="F:protein tyrosine phosphatase activator activity"/>
    <property type="evidence" value="ECO:0007669"/>
    <property type="project" value="TreeGrafter"/>
</dbReference>
<dbReference type="GO" id="GO:0005737">
    <property type="term" value="C:cytoplasm"/>
    <property type="evidence" value="ECO:0007669"/>
    <property type="project" value="UniProtKB-SubCell"/>
</dbReference>
<evidence type="ECO:0000256" key="7">
    <source>
        <dbReference type="ARBA" id="ARBA00025287"/>
    </source>
</evidence>
<dbReference type="Gene3D" id="1.20.120.1150">
    <property type="match status" value="1"/>
</dbReference>
<dbReference type="STRING" id="5627.A0A1C7MGY1"/>
<gene>
    <name evidence="9" type="primary">RRD2</name>
    <name evidence="9" type="ORF">A0H81_03316</name>
</gene>
<dbReference type="Proteomes" id="UP000092993">
    <property type="component" value="Unassembled WGS sequence"/>
</dbReference>
<dbReference type="InterPro" id="IPR037218">
    <property type="entry name" value="PTPA_sf"/>
</dbReference>
<comment type="subcellular location">
    <subcellularLocation>
        <location evidence="2 8">Cytoplasm</location>
    </subcellularLocation>
</comment>
<dbReference type="PANTHER" id="PTHR10012:SF5">
    <property type="entry name" value="SERINE_THREONINE-PROTEIN PHOSPHATASE 2A ACTIVATOR 2"/>
    <property type="match status" value="1"/>
</dbReference>
<keyword evidence="4 8" id="KW-0963">Cytoplasm</keyword>
<dbReference type="GO" id="GO:0007052">
    <property type="term" value="P:mitotic spindle organization"/>
    <property type="evidence" value="ECO:0007669"/>
    <property type="project" value="TreeGrafter"/>
</dbReference>
<evidence type="ECO:0000313" key="10">
    <source>
        <dbReference type="Proteomes" id="UP000092993"/>
    </source>
</evidence>
<proteinExistence type="inferred from homology"/>
<dbReference type="OMA" id="FELLEIH"/>
<dbReference type="EMBL" id="LUGG01000003">
    <property type="protein sequence ID" value="OBZ76062.1"/>
    <property type="molecule type" value="Genomic_DNA"/>
</dbReference>
<accession>A0A1C7MGY1</accession>
<evidence type="ECO:0000256" key="2">
    <source>
        <dbReference type="ARBA" id="ARBA00004496"/>
    </source>
</evidence>
<evidence type="ECO:0000313" key="9">
    <source>
        <dbReference type="EMBL" id="OBZ76062.1"/>
    </source>
</evidence>
<dbReference type="PANTHER" id="PTHR10012">
    <property type="entry name" value="SERINE/THREONINE-PROTEIN PHOSPHATASE 2A REGULATORY SUBUNIT B"/>
    <property type="match status" value="1"/>
</dbReference>
<dbReference type="EC" id="5.2.1.8" evidence="8"/>
<sequence>MFYDKVTEIAPSLHKSLPGLPEASIPELTAYFCESWGNRTRIDYGSGMELNFLCWMICLERLGVVQESDHVALVVRVFWRYVEVMRVLQSTYWLEPAGHKYIRPKSIHDMDTVDEYSKYYMYLACIKFIESVKTASLRWHSPMLDDISAVKTWEKVNSGMMKMYLAEVLGKLPVMQHFLFGSILPWEGPILLPPISTAEEDAHWGHAHTMGDRGGVGQRENGWGDCCGIPVPSIFAAAQEEGKIPGARLAGPGIRPIPFD</sequence>
<dbReference type="GO" id="GO:0003755">
    <property type="term" value="F:peptidyl-prolyl cis-trans isomerase activity"/>
    <property type="evidence" value="ECO:0007669"/>
    <property type="project" value="UniProtKB-KW"/>
</dbReference>
<comment type="function">
    <text evidence="7">PPIases accelerate the folding of proteins. It catalyzes the cis-trans isomerization of proline imidic peptide bonds in oligopeptides. Acts as a regulatory subunit for PP2A-like phosphatases modulating their activity or substrate specificity, probably by inducing a conformational change in the catalytic subunit, a direct target of the PPIase. Can reactivate inactive phosphatase PP2A-phosphatase methylesterase complexes (PP2Ai) in presence of ATP and Mg(2+) by dissociating the inactive form from the complex.</text>
</comment>
<evidence type="ECO:0000256" key="8">
    <source>
        <dbReference type="RuleBase" id="RU361210"/>
    </source>
</evidence>
<comment type="catalytic activity">
    <reaction evidence="1 8">
        <text>[protein]-peptidylproline (omega=180) = [protein]-peptidylproline (omega=0)</text>
        <dbReference type="Rhea" id="RHEA:16237"/>
        <dbReference type="Rhea" id="RHEA-COMP:10747"/>
        <dbReference type="Rhea" id="RHEA-COMP:10748"/>
        <dbReference type="ChEBI" id="CHEBI:83833"/>
        <dbReference type="ChEBI" id="CHEBI:83834"/>
        <dbReference type="EC" id="5.2.1.8"/>
    </reaction>
</comment>
<dbReference type="OrthoDB" id="16120at2759"/>
<dbReference type="FunFam" id="1.20.120.1150:FF:000002">
    <property type="entry name" value="Serine/threonine-protein phosphatase 2A activator"/>
    <property type="match status" value="1"/>
</dbReference>
<comment type="similarity">
    <text evidence="3 8">Belongs to the PTPA-type PPIase family.</text>
</comment>
<evidence type="ECO:0000256" key="6">
    <source>
        <dbReference type="ARBA" id="ARBA00023235"/>
    </source>
</evidence>
<name>A0A1C7MGY1_GRIFR</name>
<dbReference type="SUPFAM" id="SSF140984">
    <property type="entry name" value="PTPA-like"/>
    <property type="match status" value="1"/>
</dbReference>
<dbReference type="GO" id="GO:0000159">
    <property type="term" value="C:protein phosphatase type 2A complex"/>
    <property type="evidence" value="ECO:0007669"/>
    <property type="project" value="TreeGrafter"/>
</dbReference>
<organism evidence="9 10">
    <name type="scientific">Grifola frondosa</name>
    <name type="common">Maitake</name>
    <name type="synonym">Polyporus frondosus</name>
    <dbReference type="NCBI Taxonomy" id="5627"/>
    <lineage>
        <taxon>Eukaryota</taxon>
        <taxon>Fungi</taxon>
        <taxon>Dikarya</taxon>
        <taxon>Basidiomycota</taxon>
        <taxon>Agaricomycotina</taxon>
        <taxon>Agaricomycetes</taxon>
        <taxon>Polyporales</taxon>
        <taxon>Grifolaceae</taxon>
        <taxon>Grifola</taxon>
    </lineage>
</organism>
<evidence type="ECO:0000256" key="3">
    <source>
        <dbReference type="ARBA" id="ARBA00011019"/>
    </source>
</evidence>
<protein>
    <recommendedName>
        <fullName evidence="8">Serine/threonine-protein phosphatase 2A activator</fullName>
        <ecNumber evidence="8">5.2.1.8</ecNumber>
    </recommendedName>
    <alternativeName>
        <fullName evidence="8">Phosphotyrosyl phosphatase activator</fullName>
    </alternativeName>
</protein>
<comment type="caution">
    <text evidence="9">The sequence shown here is derived from an EMBL/GenBank/DDBJ whole genome shotgun (WGS) entry which is preliminary data.</text>
</comment>
<dbReference type="InterPro" id="IPR004327">
    <property type="entry name" value="Phstyr_phstse_ac"/>
</dbReference>
<evidence type="ECO:0000256" key="1">
    <source>
        <dbReference type="ARBA" id="ARBA00000971"/>
    </source>
</evidence>
<dbReference type="AlphaFoldDB" id="A0A1C7MGY1"/>
<keyword evidence="10" id="KW-1185">Reference proteome</keyword>
<evidence type="ECO:0000256" key="4">
    <source>
        <dbReference type="ARBA" id="ARBA00022490"/>
    </source>
</evidence>
<keyword evidence="5 8" id="KW-0697">Rotamase</keyword>
<evidence type="ECO:0000256" key="5">
    <source>
        <dbReference type="ARBA" id="ARBA00023110"/>
    </source>
</evidence>
<dbReference type="GO" id="GO:0005634">
    <property type="term" value="C:nucleus"/>
    <property type="evidence" value="ECO:0007669"/>
    <property type="project" value="TreeGrafter"/>
</dbReference>
<reference evidence="9 10" key="1">
    <citation type="submission" date="2016-03" db="EMBL/GenBank/DDBJ databases">
        <title>Whole genome sequencing of Grifola frondosa 9006-11.</title>
        <authorList>
            <person name="Min B."/>
            <person name="Park H."/>
            <person name="Kim J.-G."/>
            <person name="Cho H."/>
            <person name="Oh Y.-L."/>
            <person name="Kong W.-S."/>
            <person name="Choi I.-G."/>
        </authorList>
    </citation>
    <scope>NUCLEOTIDE SEQUENCE [LARGE SCALE GENOMIC DNA]</scope>
    <source>
        <strain evidence="9 10">9006-11</strain>
    </source>
</reference>
<dbReference type="Pfam" id="PF03095">
    <property type="entry name" value="PTPA"/>
    <property type="match status" value="1"/>
</dbReference>